<name>A0A1F7GF08_9BACT</name>
<dbReference type="PANTHER" id="PTHR12526:SF595">
    <property type="entry name" value="BLL5217 PROTEIN"/>
    <property type="match status" value="1"/>
</dbReference>
<evidence type="ECO:0000259" key="1">
    <source>
        <dbReference type="Pfam" id="PF00534"/>
    </source>
</evidence>
<evidence type="ECO:0000313" key="2">
    <source>
        <dbReference type="EMBL" id="OGK17425.1"/>
    </source>
</evidence>
<dbReference type="GO" id="GO:0016757">
    <property type="term" value="F:glycosyltransferase activity"/>
    <property type="evidence" value="ECO:0007669"/>
    <property type="project" value="InterPro"/>
</dbReference>
<dbReference type="PANTHER" id="PTHR12526">
    <property type="entry name" value="GLYCOSYLTRANSFERASE"/>
    <property type="match status" value="1"/>
</dbReference>
<organism evidence="2 3">
    <name type="scientific">Candidatus Roizmanbacteria bacterium RIFCSPHIGHO2_01_FULL_39_12c</name>
    <dbReference type="NCBI Taxonomy" id="1802031"/>
    <lineage>
        <taxon>Bacteria</taxon>
        <taxon>Candidatus Roizmaniibacteriota</taxon>
    </lineage>
</organism>
<feature type="domain" description="Glycosyl transferase family 1" evidence="1">
    <location>
        <begin position="183"/>
        <end position="312"/>
    </location>
</feature>
<reference evidence="2 3" key="1">
    <citation type="journal article" date="2016" name="Nat. Commun.">
        <title>Thousands of microbial genomes shed light on interconnected biogeochemical processes in an aquifer system.</title>
        <authorList>
            <person name="Anantharaman K."/>
            <person name="Brown C.T."/>
            <person name="Hug L.A."/>
            <person name="Sharon I."/>
            <person name="Castelle C.J."/>
            <person name="Probst A.J."/>
            <person name="Thomas B.C."/>
            <person name="Singh A."/>
            <person name="Wilkins M.J."/>
            <person name="Karaoz U."/>
            <person name="Brodie E.L."/>
            <person name="Williams K.H."/>
            <person name="Hubbard S.S."/>
            <person name="Banfield J.F."/>
        </authorList>
    </citation>
    <scope>NUCLEOTIDE SEQUENCE [LARGE SCALE GENOMIC DNA]</scope>
</reference>
<evidence type="ECO:0000313" key="3">
    <source>
        <dbReference type="Proteomes" id="UP000177208"/>
    </source>
</evidence>
<accession>A0A1F7GF08</accession>
<dbReference type="Proteomes" id="UP000177208">
    <property type="component" value="Unassembled WGS sequence"/>
</dbReference>
<dbReference type="InterPro" id="IPR001296">
    <property type="entry name" value="Glyco_trans_1"/>
</dbReference>
<gene>
    <name evidence="2" type="ORF">A2774_05445</name>
</gene>
<protein>
    <recommendedName>
        <fullName evidence="1">Glycosyl transferase family 1 domain-containing protein</fullName>
    </recommendedName>
</protein>
<dbReference type="Gene3D" id="3.40.50.2000">
    <property type="entry name" value="Glycogen Phosphorylase B"/>
    <property type="match status" value="2"/>
</dbReference>
<dbReference type="Pfam" id="PF00534">
    <property type="entry name" value="Glycos_transf_1"/>
    <property type="match status" value="1"/>
</dbReference>
<dbReference type="AlphaFoldDB" id="A0A1F7GF08"/>
<sequence length="377" mass="42572">MKIAILASNLLPINQDVKKGTELFVYLLVSALAHKSDKIDVTLFASGDSQVPVKLESVGALSSTVDAQITKQHHKIFELALLGKALQQQSGFDLYHANIGNGEIVLPFALFSQKPVIITLHGSLDTVYKDKYFPLFSQLTNAYFVSISDQQRKPLPMLNYLKTIYNGIDVKQFRFDPIGGNNLIWAGRGVPEKGLDIVLTVAEMTKKPARLFAIRKDHTLAWLKQDIEDKIVKLKKSVDLELNYEVKQTELLGYYQRSRLFLSPLRWEEPFGMAMVEAMAAGTPVVAYARGSVPEVIKDGETGFIVNAGENDKRGDWIIKKTGIEGLVEAVERIYALPEEKYKQLRHNCRSHVERNFTLDRMASEYLLLYRRLIQKG</sequence>
<dbReference type="SUPFAM" id="SSF53756">
    <property type="entry name" value="UDP-Glycosyltransferase/glycogen phosphorylase"/>
    <property type="match status" value="1"/>
</dbReference>
<proteinExistence type="predicted"/>
<dbReference type="EMBL" id="MFZG01000008">
    <property type="protein sequence ID" value="OGK17425.1"/>
    <property type="molecule type" value="Genomic_DNA"/>
</dbReference>
<comment type="caution">
    <text evidence="2">The sequence shown here is derived from an EMBL/GenBank/DDBJ whole genome shotgun (WGS) entry which is preliminary data.</text>
</comment>